<dbReference type="Gene3D" id="3.40.50.150">
    <property type="entry name" value="Vaccinia Virus protein VP39"/>
    <property type="match status" value="1"/>
</dbReference>
<reference evidence="1" key="2">
    <citation type="submission" date="2014-03" db="EMBL/GenBank/DDBJ databases">
        <authorList>
            <person name="Urmite Genomes"/>
        </authorList>
    </citation>
    <scope>NUCLEOTIDE SEQUENCE</scope>
    <source>
        <strain evidence="1">DSM 44829</strain>
    </source>
</reference>
<name>W9AVQ8_MYCCO</name>
<dbReference type="SUPFAM" id="SSF53335">
    <property type="entry name" value="S-adenosyl-L-methionine-dependent methyltransferases"/>
    <property type="match status" value="1"/>
</dbReference>
<dbReference type="GO" id="GO:0008168">
    <property type="term" value="F:methyltransferase activity"/>
    <property type="evidence" value="ECO:0007669"/>
    <property type="project" value="UniProtKB-KW"/>
</dbReference>
<dbReference type="PANTHER" id="PTHR40036:SF1">
    <property type="entry name" value="MACROCIN O-METHYLTRANSFERASE"/>
    <property type="match status" value="1"/>
</dbReference>
<dbReference type="Pfam" id="PF05711">
    <property type="entry name" value="TylF"/>
    <property type="match status" value="1"/>
</dbReference>
<sequence>MRLQESAKSAVYRAPLLHRLMAPKYPYKINPGQLAAMVGFIDNTRTSGALVAEIGVAQGDTSIFLLEHLATTDDDRTLHLFDTFNGFTEDSIDHEVRARHKSRSDYDAFRYGDERIFQRNILKCGYQNFRTVKGDASQFDWSTVGPIGAVLLDIDLYRPTIDVLNAVYPHLVPGGGIVLDDCRAGTPWDGSLQAYEEFTNSHGLPFERVGGKGAVVRAA</sequence>
<dbReference type="AlphaFoldDB" id="W9AVQ8"/>
<dbReference type="EMBL" id="CCBB010000001">
    <property type="protein sequence ID" value="CDO07002.1"/>
    <property type="molecule type" value="Genomic_DNA"/>
</dbReference>
<evidence type="ECO:0000313" key="1">
    <source>
        <dbReference type="EMBL" id="CDO07002.1"/>
    </source>
</evidence>
<dbReference type="STRING" id="258533.BN977_01800"/>
<dbReference type="InterPro" id="IPR029063">
    <property type="entry name" value="SAM-dependent_MTases_sf"/>
</dbReference>
<protein>
    <submittedName>
        <fullName evidence="1">Macrocin-O-methyltransferase (TylF)</fullName>
    </submittedName>
</protein>
<dbReference type="PANTHER" id="PTHR40036">
    <property type="entry name" value="MACROCIN O-METHYLTRANSFERASE"/>
    <property type="match status" value="1"/>
</dbReference>
<reference evidence="1" key="1">
    <citation type="submission" date="2014-03" db="EMBL/GenBank/DDBJ databases">
        <title>Draft Genome Sequence of Mycobacterium cosmeticum DSM 44829.</title>
        <authorList>
            <person name="Croce O."/>
            <person name="Robert C."/>
            <person name="Raoult D."/>
            <person name="Drancourt M."/>
        </authorList>
    </citation>
    <scope>NUCLEOTIDE SEQUENCE [LARGE SCALE GENOMIC DNA]</scope>
    <source>
        <strain evidence="1">DSM 44829</strain>
    </source>
</reference>
<gene>
    <name evidence="1" type="ORF">BN977_01800</name>
</gene>
<keyword evidence="2" id="KW-1185">Reference proteome</keyword>
<accession>W9AVQ8</accession>
<dbReference type="OrthoDB" id="3826968at2"/>
<dbReference type="Proteomes" id="UP000028870">
    <property type="component" value="Unassembled WGS sequence"/>
</dbReference>
<proteinExistence type="predicted"/>
<dbReference type="InterPro" id="IPR008884">
    <property type="entry name" value="TylF_MeTrfase"/>
</dbReference>
<comment type="caution">
    <text evidence="1">The sequence shown here is derived from an EMBL/GenBank/DDBJ whole genome shotgun (WGS) entry which is preliminary data.</text>
</comment>
<evidence type="ECO:0000313" key="2">
    <source>
        <dbReference type="Proteomes" id="UP000028870"/>
    </source>
</evidence>
<dbReference type="RefSeq" id="WP_036397190.1">
    <property type="nucleotide sequence ID" value="NZ_POTP01000019.1"/>
</dbReference>
<dbReference type="GO" id="GO:0032259">
    <property type="term" value="P:methylation"/>
    <property type="evidence" value="ECO:0007669"/>
    <property type="project" value="UniProtKB-KW"/>
</dbReference>
<organism evidence="1 2">
    <name type="scientific">Mycolicibacterium cosmeticum</name>
    <dbReference type="NCBI Taxonomy" id="258533"/>
    <lineage>
        <taxon>Bacteria</taxon>
        <taxon>Bacillati</taxon>
        <taxon>Actinomycetota</taxon>
        <taxon>Actinomycetes</taxon>
        <taxon>Mycobacteriales</taxon>
        <taxon>Mycobacteriaceae</taxon>
        <taxon>Mycolicibacterium</taxon>
    </lineage>
</organism>